<keyword evidence="2 9" id="KW-0808">Transferase</keyword>
<gene>
    <name evidence="13" type="ORF">DV520_03640</name>
</gene>
<dbReference type="GO" id="GO:0008033">
    <property type="term" value="P:tRNA processing"/>
    <property type="evidence" value="ECO:0007669"/>
    <property type="project" value="UniProtKB-KW"/>
</dbReference>
<evidence type="ECO:0000313" key="13">
    <source>
        <dbReference type="EMBL" id="RFT07215.1"/>
    </source>
</evidence>
<evidence type="ECO:0000313" key="14">
    <source>
        <dbReference type="Proteomes" id="UP000260649"/>
    </source>
</evidence>
<keyword evidence="8 9" id="KW-0694">RNA-binding</keyword>
<evidence type="ECO:0000259" key="12">
    <source>
        <dbReference type="Pfam" id="PF13735"/>
    </source>
</evidence>
<evidence type="ECO:0000256" key="5">
    <source>
        <dbReference type="ARBA" id="ARBA00022723"/>
    </source>
</evidence>
<dbReference type="Proteomes" id="UP000260649">
    <property type="component" value="Unassembled WGS sequence"/>
</dbReference>
<dbReference type="GO" id="GO:0000166">
    <property type="term" value="F:nucleotide binding"/>
    <property type="evidence" value="ECO:0007669"/>
    <property type="project" value="UniProtKB-KW"/>
</dbReference>
<name>A0A3E2B5B5_9FIRM</name>
<dbReference type="Pfam" id="PF13735">
    <property type="entry name" value="tRNA_NucTran2_2"/>
    <property type="match status" value="1"/>
</dbReference>
<accession>A0A3E2B5B5</accession>
<evidence type="ECO:0000256" key="7">
    <source>
        <dbReference type="ARBA" id="ARBA00022842"/>
    </source>
</evidence>
<comment type="cofactor">
    <cofactor evidence="1">
        <name>Mg(2+)</name>
        <dbReference type="ChEBI" id="CHEBI:18420"/>
    </cofactor>
</comment>
<keyword evidence="4" id="KW-0548">Nucleotidyltransferase</keyword>
<evidence type="ECO:0000256" key="2">
    <source>
        <dbReference type="ARBA" id="ARBA00022679"/>
    </source>
</evidence>
<dbReference type="CDD" id="cd00077">
    <property type="entry name" value="HDc"/>
    <property type="match status" value="1"/>
</dbReference>
<evidence type="ECO:0000256" key="4">
    <source>
        <dbReference type="ARBA" id="ARBA00022695"/>
    </source>
</evidence>
<dbReference type="Pfam" id="PF12627">
    <property type="entry name" value="PolyA_pol_RNAbd"/>
    <property type="match status" value="1"/>
</dbReference>
<dbReference type="InterPro" id="IPR050264">
    <property type="entry name" value="Bact_CCA-adding_enz_type3_sf"/>
</dbReference>
<dbReference type="EMBL" id="QQRQ01000004">
    <property type="protein sequence ID" value="RFT07215.1"/>
    <property type="molecule type" value="Genomic_DNA"/>
</dbReference>
<dbReference type="Gene3D" id="1.10.246.80">
    <property type="match status" value="1"/>
</dbReference>
<dbReference type="InterPro" id="IPR032810">
    <property type="entry name" value="CCA-adding_enz_C"/>
</dbReference>
<dbReference type="InterPro" id="IPR003607">
    <property type="entry name" value="HD/PDEase_dom"/>
</dbReference>
<evidence type="ECO:0000256" key="1">
    <source>
        <dbReference type="ARBA" id="ARBA00001946"/>
    </source>
</evidence>
<dbReference type="GO" id="GO:0000049">
    <property type="term" value="F:tRNA binding"/>
    <property type="evidence" value="ECO:0007669"/>
    <property type="project" value="TreeGrafter"/>
</dbReference>
<keyword evidence="3" id="KW-0819">tRNA processing</keyword>
<evidence type="ECO:0000256" key="6">
    <source>
        <dbReference type="ARBA" id="ARBA00022741"/>
    </source>
</evidence>
<dbReference type="InterPro" id="IPR002646">
    <property type="entry name" value="PolA_pol_head_dom"/>
</dbReference>
<feature type="domain" description="Poly A polymerase head" evidence="10">
    <location>
        <begin position="22"/>
        <end position="144"/>
    </location>
</feature>
<dbReference type="SUPFAM" id="SSF81891">
    <property type="entry name" value="Poly A polymerase C-terminal region-like"/>
    <property type="match status" value="1"/>
</dbReference>
<evidence type="ECO:0000259" key="11">
    <source>
        <dbReference type="Pfam" id="PF12627"/>
    </source>
</evidence>
<keyword evidence="5" id="KW-0479">Metal-binding</keyword>
<evidence type="ECO:0000256" key="8">
    <source>
        <dbReference type="ARBA" id="ARBA00022884"/>
    </source>
</evidence>
<dbReference type="InterPro" id="IPR032828">
    <property type="entry name" value="PolyA_RNA-bd"/>
</dbReference>
<proteinExistence type="inferred from homology"/>
<comment type="caution">
    <text evidence="13">The sequence shown here is derived from an EMBL/GenBank/DDBJ whole genome shotgun (WGS) entry which is preliminary data.</text>
</comment>
<organism evidence="13 14">
    <name type="scientific">Evtepia gabavorous</name>
    <dbReference type="NCBI Taxonomy" id="2211183"/>
    <lineage>
        <taxon>Bacteria</taxon>
        <taxon>Bacillati</taxon>
        <taxon>Bacillota</taxon>
        <taxon>Clostridia</taxon>
        <taxon>Eubacteriales</taxon>
        <taxon>Evtepia</taxon>
    </lineage>
</organism>
<feature type="domain" description="tRNA nucleotidyltransferase/poly(A) polymerase RNA and SrmB- binding" evidence="11">
    <location>
        <begin position="171"/>
        <end position="215"/>
    </location>
</feature>
<evidence type="ECO:0000256" key="9">
    <source>
        <dbReference type="RuleBase" id="RU003953"/>
    </source>
</evidence>
<dbReference type="SUPFAM" id="SSF81301">
    <property type="entry name" value="Nucleotidyltransferase"/>
    <property type="match status" value="1"/>
</dbReference>
<dbReference type="Gene3D" id="3.30.460.10">
    <property type="entry name" value="Beta Polymerase, domain 2"/>
    <property type="match status" value="1"/>
</dbReference>
<dbReference type="PANTHER" id="PTHR46173">
    <property type="entry name" value="CCA TRNA NUCLEOTIDYLTRANSFERASE 1, MITOCHONDRIAL"/>
    <property type="match status" value="1"/>
</dbReference>
<dbReference type="InterPro" id="IPR043519">
    <property type="entry name" value="NT_sf"/>
</dbReference>
<sequence length="455" mass="50173">MGTIAPPAARALARLHEAGFEAWLVGGCVRDMLLGCAPKDYDLATSARPEETKAVFQGETVLETGIRHGTVTVLLEGMPLEITTYRVDGAYSDARHPDGVTFADNLRADAARRDFTINAMAYAPGRGLRDYFGGQADLRAGCLRAVGDPGTRFQEDALRILRGLRFAAVLDFSLEEETDRAARRYAPLLTKVSAERCAAELGKLLCGPAAGRILRAYPAVLGVVIPELLPMVGFAHRNAHHCYDVWTHTAVAVDHVPPRLPLRLAMLLHDMGKPDTFSLGEDGQGHFYGHPRRSVELAEGILTRLRFPRRTREQVLCLVRYHDAVIEESPQRVRRWLNKLGPERFFDLLEIQRGDASAQAPAYCTRLDHLRRLEKIAGEVLAEAPCLTVRELAVGGRELLALGYQGPAIGMALRRLLDCVLEGTLPNEKTALLQYLEQIDAKKSEGKRNKSSGET</sequence>
<dbReference type="Gene3D" id="1.10.3090.10">
    <property type="entry name" value="cca-adding enzyme, domain 2"/>
    <property type="match status" value="1"/>
</dbReference>
<keyword evidence="6" id="KW-0547">Nucleotide-binding</keyword>
<dbReference type="Pfam" id="PF01743">
    <property type="entry name" value="PolyA_pol"/>
    <property type="match status" value="1"/>
</dbReference>
<keyword evidence="14" id="KW-1185">Reference proteome</keyword>
<comment type="similarity">
    <text evidence="9">Belongs to the tRNA nucleotidyltransferase/poly(A) polymerase family.</text>
</comment>
<dbReference type="AlphaFoldDB" id="A0A3E2B5B5"/>
<dbReference type="GO" id="GO:0046872">
    <property type="term" value="F:metal ion binding"/>
    <property type="evidence" value="ECO:0007669"/>
    <property type="project" value="UniProtKB-KW"/>
</dbReference>
<feature type="domain" description="CCA-adding enzyme C-terminal" evidence="12">
    <location>
        <begin position="298"/>
        <end position="435"/>
    </location>
</feature>
<evidence type="ECO:0000256" key="3">
    <source>
        <dbReference type="ARBA" id="ARBA00022694"/>
    </source>
</evidence>
<dbReference type="CDD" id="cd05398">
    <property type="entry name" value="NT_ClassII-CCAase"/>
    <property type="match status" value="1"/>
</dbReference>
<keyword evidence="7" id="KW-0460">Magnesium</keyword>
<dbReference type="OrthoDB" id="9805698at2"/>
<protein>
    <submittedName>
        <fullName evidence="13">HD domain-containing protein</fullName>
    </submittedName>
</protein>
<dbReference type="PANTHER" id="PTHR46173:SF1">
    <property type="entry name" value="CCA TRNA NUCLEOTIDYLTRANSFERASE 1, MITOCHONDRIAL"/>
    <property type="match status" value="1"/>
</dbReference>
<dbReference type="GO" id="GO:0016779">
    <property type="term" value="F:nucleotidyltransferase activity"/>
    <property type="evidence" value="ECO:0007669"/>
    <property type="project" value="UniProtKB-KW"/>
</dbReference>
<evidence type="ECO:0000259" key="10">
    <source>
        <dbReference type="Pfam" id="PF01743"/>
    </source>
</evidence>
<reference evidence="13 14" key="1">
    <citation type="submission" date="2018-07" db="EMBL/GenBank/DDBJ databases">
        <title>GABA Modulating Bacteria of the Human Gut Microbiota.</title>
        <authorList>
            <person name="Strandwitz P."/>
            <person name="Kim K.H."/>
            <person name="Terekhova D."/>
            <person name="Liu J.K."/>
            <person name="Sharma A."/>
            <person name="Levering J."/>
            <person name="Mcdonald D."/>
            <person name="Dietrich D."/>
            <person name="Ramadhar T.R."/>
            <person name="Lekbua A."/>
            <person name="Mroue N."/>
            <person name="Liston C."/>
            <person name="Stewart E.J."/>
            <person name="Dubin M.J."/>
            <person name="Zengler K."/>
            <person name="Knight R."/>
            <person name="Gilbert J.A."/>
            <person name="Clardy J."/>
            <person name="Lewis K."/>
        </authorList>
    </citation>
    <scope>NUCLEOTIDE SEQUENCE [LARGE SCALE GENOMIC DNA]</scope>
    <source>
        <strain evidence="13 14">KLE1738</strain>
    </source>
</reference>